<dbReference type="STRING" id="1071382.H2B1Y6"/>
<dbReference type="KEGG" id="kaf:KAFR_0L00290"/>
<dbReference type="EMBL" id="HE650832">
    <property type="protein sequence ID" value="CCF60636.1"/>
    <property type="molecule type" value="Genomic_DNA"/>
</dbReference>
<dbReference type="SUPFAM" id="SSF54791">
    <property type="entry name" value="Eukaryotic type KH-domain (KH-domain type I)"/>
    <property type="match status" value="1"/>
</dbReference>
<dbReference type="GeneID" id="13886844"/>
<dbReference type="InterPro" id="IPR004088">
    <property type="entry name" value="KH_dom_type_1"/>
</dbReference>
<dbReference type="Pfam" id="PF00013">
    <property type="entry name" value="KH_1"/>
    <property type="match status" value="1"/>
</dbReference>
<dbReference type="RefSeq" id="XP_003959771.1">
    <property type="nucleotide sequence ID" value="XM_003959722.1"/>
</dbReference>
<dbReference type="AlphaFoldDB" id="H2B1Y6"/>
<organism evidence="2 3">
    <name type="scientific">Kazachstania africana (strain ATCC 22294 / BCRC 22015 / CBS 2517 / CECT 1963 / NBRC 1671 / NRRL Y-8276)</name>
    <name type="common">Yeast</name>
    <name type="synonym">Kluyveromyces africanus</name>
    <dbReference type="NCBI Taxonomy" id="1071382"/>
    <lineage>
        <taxon>Eukaryota</taxon>
        <taxon>Fungi</taxon>
        <taxon>Dikarya</taxon>
        <taxon>Ascomycota</taxon>
        <taxon>Saccharomycotina</taxon>
        <taxon>Saccharomycetes</taxon>
        <taxon>Saccharomycetales</taxon>
        <taxon>Saccharomycetaceae</taxon>
        <taxon>Kazachstania</taxon>
    </lineage>
</organism>
<dbReference type="InterPro" id="IPR004087">
    <property type="entry name" value="KH_dom"/>
</dbReference>
<keyword evidence="3" id="KW-1185">Reference proteome</keyword>
<dbReference type="OrthoDB" id="271862at2759"/>
<evidence type="ECO:0000313" key="2">
    <source>
        <dbReference type="EMBL" id="CCF60636.1"/>
    </source>
</evidence>
<dbReference type="eggNOG" id="KOG2208">
    <property type="taxonomic scope" value="Eukaryota"/>
</dbReference>
<evidence type="ECO:0000259" key="1">
    <source>
        <dbReference type="SMART" id="SM00322"/>
    </source>
</evidence>
<evidence type="ECO:0000313" key="3">
    <source>
        <dbReference type="Proteomes" id="UP000005220"/>
    </source>
</evidence>
<dbReference type="Proteomes" id="UP000005220">
    <property type="component" value="Chromosome 12"/>
</dbReference>
<dbReference type="Gene3D" id="3.30.1370.10">
    <property type="entry name" value="K Homology domain, type 1"/>
    <property type="match status" value="1"/>
</dbReference>
<dbReference type="GO" id="GO:0005737">
    <property type="term" value="C:cytoplasm"/>
    <property type="evidence" value="ECO:0007669"/>
    <property type="project" value="EnsemblFungi"/>
</dbReference>
<gene>
    <name evidence="2" type="primary">KAFR0L00290</name>
    <name evidence="2" type="ORF">KAFR_0L00290</name>
</gene>
<dbReference type="InterPro" id="IPR036612">
    <property type="entry name" value="KH_dom_type_1_sf"/>
</dbReference>
<accession>H2B1Y6</accession>
<dbReference type="FunCoup" id="H2B1Y6">
    <property type="interactions" value="40"/>
</dbReference>
<sequence>MTLEESIIVLSPFETNIFLEYGGNPSIVFGTNNLWKKPSSQLVQQLGSTEAEEALNKCATAIYSIPSDTNNLSVSVKKNHIIVTGVTGSTDYDPIVTSTFHVPLPVDTEFDNILNNYKDIFDEICKEFNIDIVVMKQSGIKNGLLFYLYGTATNVAKAQQQALATADLVRHHDNVILDYVDLDSISLLPYFMDPSNLHFLKSHHKTNCFVPQVLSLNTEANPQLILTSKIYSNLLRTKYLLQEKCNLMKDSLYYKKISNVPIGKIAFLKKFFGTQINQFMIENQTFIRLEKNFIEFQSSFLHLLDLSIKNFTLFFLQNVIELTIFTDKKSDLQNNILQNFRESEFLLIHSSAIEDKIFLITTYSNLLSRCKAVFDKENESIEQLKVNFEIHLDYEDFISGKKNGKLTRIIETSNSIIELSNSNDTLMTISLINETFEDFSISLKKLIDELPAEVSFFIAEVYHRPIIGTGGSIIQTIMRKNNVFIQFSNSYSLPQDKLYLERYDNVIIRCPNKNKGNIKFAKEELLKLVENFQFLQNSSKLALTSNKFNNIILNNGNLMNLIQLEKKFNVFIKFPKTFHSDRENIMQINGNDNNVINMVTNTILQDEKLWIREVSLKLSSNFKKFIEADSNLILFYNEVINPLETAFNGSFVTLDKLQSMITVSYIDDEILDEKIVKLIGSYLNNNGITVSR</sequence>
<dbReference type="HOGENOM" id="CLU_020231_0_0_1"/>
<dbReference type="InParanoid" id="H2B1Y6"/>
<reference evidence="2 3" key="1">
    <citation type="journal article" date="2011" name="Proc. Natl. Acad. Sci. U.S.A.">
        <title>Evolutionary erosion of yeast sex chromosomes by mating-type switching accidents.</title>
        <authorList>
            <person name="Gordon J.L."/>
            <person name="Armisen D."/>
            <person name="Proux-Wera E."/>
            <person name="Oheigeartaigh S.S."/>
            <person name="Byrne K.P."/>
            <person name="Wolfe K.H."/>
        </authorList>
    </citation>
    <scope>NUCLEOTIDE SEQUENCE [LARGE SCALE GENOMIC DNA]</scope>
    <source>
        <strain evidence="3">ATCC 22294 / BCRC 22015 / CBS 2517 / CECT 1963 / NBRC 1671 / NRRL Y-8276</strain>
    </source>
</reference>
<feature type="domain" description="K Homology" evidence="1">
    <location>
        <begin position="450"/>
        <end position="530"/>
    </location>
</feature>
<proteinExistence type="predicted"/>
<name>H2B1Y6_KAZAF</name>
<dbReference type="GO" id="GO:0003723">
    <property type="term" value="F:RNA binding"/>
    <property type="evidence" value="ECO:0007669"/>
    <property type="project" value="InterPro"/>
</dbReference>
<protein>
    <recommendedName>
        <fullName evidence="1">K Homology domain-containing protein</fullName>
    </recommendedName>
</protein>
<dbReference type="SMART" id="SM00322">
    <property type="entry name" value="KH"/>
    <property type="match status" value="1"/>
</dbReference>